<dbReference type="Proteomes" id="UP000198717">
    <property type="component" value="Unassembled WGS sequence"/>
</dbReference>
<sequence>SYGIRPGFANLPRRPRFGGLDNRASTPNFLKLFWISKSANPRRSAHWGWFAGDDYMTNNPSTSRGPLAP</sequence>
<gene>
    <name evidence="1" type="ORF">SAMN04488504_1011076</name>
</gene>
<protein>
    <submittedName>
        <fullName evidence="1">Uncharacterized protein</fullName>
    </submittedName>
</protein>
<accession>A0ABY0MIC5</accession>
<evidence type="ECO:0000313" key="1">
    <source>
        <dbReference type="EMBL" id="SDD48748.1"/>
    </source>
</evidence>
<reference evidence="1 2" key="1">
    <citation type="submission" date="2016-10" db="EMBL/GenBank/DDBJ databases">
        <authorList>
            <person name="Varghese N."/>
            <person name="Submissions S."/>
        </authorList>
    </citation>
    <scope>NUCLEOTIDE SEQUENCE [LARGE SCALE GENOMIC DNA]</scope>
    <source>
        <strain evidence="1 2">DSM 2260</strain>
    </source>
</reference>
<organism evidence="1 2">
    <name type="scientific">Myxococcus virescens</name>
    <dbReference type="NCBI Taxonomy" id="83456"/>
    <lineage>
        <taxon>Bacteria</taxon>
        <taxon>Pseudomonadati</taxon>
        <taxon>Myxococcota</taxon>
        <taxon>Myxococcia</taxon>
        <taxon>Myxococcales</taxon>
        <taxon>Cystobacterineae</taxon>
        <taxon>Myxococcaceae</taxon>
        <taxon>Myxococcus</taxon>
    </lineage>
</organism>
<feature type="non-terminal residue" evidence="1">
    <location>
        <position position="1"/>
    </location>
</feature>
<dbReference type="EMBL" id="FNAJ01000001">
    <property type="protein sequence ID" value="SDD48748.1"/>
    <property type="molecule type" value="Genomic_DNA"/>
</dbReference>
<name>A0ABY0MIC5_9BACT</name>
<evidence type="ECO:0000313" key="2">
    <source>
        <dbReference type="Proteomes" id="UP000198717"/>
    </source>
</evidence>
<keyword evidence="2" id="KW-1185">Reference proteome</keyword>
<proteinExistence type="predicted"/>
<comment type="caution">
    <text evidence="1">The sequence shown here is derived from an EMBL/GenBank/DDBJ whole genome shotgun (WGS) entry which is preliminary data.</text>
</comment>